<organism evidence="2 3">
    <name type="scientific">Pseudomonas putida</name>
    <name type="common">Arthrobacter siderocapsulatus</name>
    <dbReference type="NCBI Taxonomy" id="303"/>
    <lineage>
        <taxon>Bacteria</taxon>
        <taxon>Pseudomonadati</taxon>
        <taxon>Pseudomonadota</taxon>
        <taxon>Gammaproteobacteria</taxon>
        <taxon>Pseudomonadales</taxon>
        <taxon>Pseudomonadaceae</taxon>
        <taxon>Pseudomonas</taxon>
    </lineage>
</organism>
<gene>
    <name evidence="2" type="ORF">C1S65_18050</name>
</gene>
<dbReference type="EMBL" id="CP030750">
    <property type="protein sequence ID" value="AXA25921.1"/>
    <property type="molecule type" value="Genomic_DNA"/>
</dbReference>
<evidence type="ECO:0000256" key="1">
    <source>
        <dbReference type="SAM" id="Phobius"/>
    </source>
</evidence>
<evidence type="ECO:0000313" key="3">
    <source>
        <dbReference type="Proteomes" id="UP000251617"/>
    </source>
</evidence>
<name>A0AAD0L7T0_PSEPU</name>
<sequence>MTVLSALGTIGGLFAVLVSCVALKPEQRAELRKILKQIWQHSTKIIPVLMAVFVTAMNCWEIYRFSVPETAPTRGDVLILLMNIWNAASYFFFGMVLFVFWLKDIIKKDFPMHAQT</sequence>
<feature type="transmembrane region" description="Helical" evidence="1">
    <location>
        <begin position="45"/>
        <end position="65"/>
    </location>
</feature>
<dbReference type="AlphaFoldDB" id="A0AAD0L7T0"/>
<dbReference type="Proteomes" id="UP000251617">
    <property type="component" value="Chromosome"/>
</dbReference>
<reference evidence="2 3" key="1">
    <citation type="submission" date="2018-06" db="EMBL/GenBank/DDBJ databases">
        <title>The genome of Pseudomonas putida NX-1, a lignin degrader.</title>
        <authorList>
            <person name="Xu Z."/>
        </authorList>
    </citation>
    <scope>NUCLEOTIDE SEQUENCE [LARGE SCALE GENOMIC DNA]</scope>
    <source>
        <strain evidence="2 3">NX-1</strain>
    </source>
</reference>
<feature type="transmembrane region" description="Helical" evidence="1">
    <location>
        <begin position="6"/>
        <end position="24"/>
    </location>
</feature>
<keyword evidence="1" id="KW-1133">Transmembrane helix</keyword>
<dbReference type="RefSeq" id="WP_112898794.1">
    <property type="nucleotide sequence ID" value="NZ_CP030750.1"/>
</dbReference>
<accession>A0AAD0L7T0</accession>
<protein>
    <submittedName>
        <fullName evidence="2">Uncharacterized protein</fullName>
    </submittedName>
</protein>
<evidence type="ECO:0000313" key="2">
    <source>
        <dbReference type="EMBL" id="AXA25921.1"/>
    </source>
</evidence>
<keyword evidence="1" id="KW-0812">Transmembrane</keyword>
<keyword evidence="1" id="KW-0472">Membrane</keyword>
<feature type="transmembrane region" description="Helical" evidence="1">
    <location>
        <begin position="77"/>
        <end position="102"/>
    </location>
</feature>
<proteinExistence type="predicted"/>